<gene>
    <name evidence="1" type="ORF">FNJ47_17275</name>
</gene>
<reference evidence="1 2" key="1">
    <citation type="journal article" date="2020" name="Arch. Microbiol.">
        <title>Bradyrhizobium uaiense sp. nov., a new highly efficient cowpea symbiont.</title>
        <authorList>
            <person name="Cabral Michel D."/>
            <person name="Azarias Guimaraes A."/>
            <person name="Martins da Costa E."/>
            <person name="Soares de Carvalho T."/>
            <person name="Balsanelli E."/>
            <person name="Willems A."/>
            <person name="Maltempi de Souza E."/>
            <person name="de Souza Moreira F.M."/>
        </authorList>
    </citation>
    <scope>NUCLEOTIDE SEQUENCE [LARGE SCALE GENOMIC DNA]</scope>
    <source>
        <strain evidence="1 2">UFLA 03-164</strain>
    </source>
</reference>
<name>A0A6P1BGF1_9BRAD</name>
<accession>A0A6P1BGF1</accession>
<organism evidence="1 2">
    <name type="scientific">Bradyrhizobium uaiense</name>
    <dbReference type="NCBI Taxonomy" id="2594946"/>
    <lineage>
        <taxon>Bacteria</taxon>
        <taxon>Pseudomonadati</taxon>
        <taxon>Pseudomonadota</taxon>
        <taxon>Alphaproteobacteria</taxon>
        <taxon>Hyphomicrobiales</taxon>
        <taxon>Nitrobacteraceae</taxon>
        <taxon>Bradyrhizobium</taxon>
    </lineage>
</organism>
<keyword evidence="2" id="KW-1185">Reference proteome</keyword>
<dbReference type="EMBL" id="VKHP01000062">
    <property type="protein sequence ID" value="NEU97537.1"/>
    <property type="molecule type" value="Genomic_DNA"/>
</dbReference>
<sequence>MAVRDANAKMNKANAARALKAKQTHCKQGHPLSGDNLRIERDSKTGAPRRACRACRNASYQRGSYKYTAEQVETATDCIMNKGMTIAEVTQRRGDRARIIKFEALAIALSKDPALNNVVRQLLHSMPTRNCGHGKERGSQNLLVTCQHQKLLR</sequence>
<dbReference type="AlphaFoldDB" id="A0A6P1BGF1"/>
<dbReference type="Proteomes" id="UP000468531">
    <property type="component" value="Unassembled WGS sequence"/>
</dbReference>
<comment type="caution">
    <text evidence="1">The sequence shown here is derived from an EMBL/GenBank/DDBJ whole genome shotgun (WGS) entry which is preliminary data.</text>
</comment>
<evidence type="ECO:0000313" key="1">
    <source>
        <dbReference type="EMBL" id="NEU97537.1"/>
    </source>
</evidence>
<dbReference type="RefSeq" id="WP_163155058.1">
    <property type="nucleotide sequence ID" value="NZ_VKHP01000062.1"/>
</dbReference>
<evidence type="ECO:0000313" key="2">
    <source>
        <dbReference type="Proteomes" id="UP000468531"/>
    </source>
</evidence>
<proteinExistence type="predicted"/>
<protein>
    <submittedName>
        <fullName evidence="1">Uncharacterized protein</fullName>
    </submittedName>
</protein>